<dbReference type="InterPro" id="IPR042277">
    <property type="entry name" value="IST1-like"/>
</dbReference>
<dbReference type="EMBL" id="FUEG01000007">
    <property type="protein sequence ID" value="SJL06396.1"/>
    <property type="molecule type" value="Genomic_DNA"/>
</dbReference>
<feature type="region of interest" description="Disordered" evidence="2">
    <location>
        <begin position="297"/>
        <end position="367"/>
    </location>
</feature>
<evidence type="ECO:0000256" key="2">
    <source>
        <dbReference type="SAM" id="MobiDB-lite"/>
    </source>
</evidence>
<dbReference type="InterPro" id="IPR005061">
    <property type="entry name" value="Ist1"/>
</dbReference>
<dbReference type="PANTHER" id="PTHR12161:SF5">
    <property type="entry name" value="IST1 HOMOLOG"/>
    <property type="match status" value="1"/>
</dbReference>
<name>A0A284RCA0_ARMOS</name>
<feature type="region of interest" description="Disordered" evidence="2">
    <location>
        <begin position="1"/>
        <end position="37"/>
    </location>
</feature>
<evidence type="ECO:0000313" key="3">
    <source>
        <dbReference type="EMBL" id="SJL06396.1"/>
    </source>
</evidence>
<dbReference type="Proteomes" id="UP000219338">
    <property type="component" value="Unassembled WGS sequence"/>
</dbReference>
<comment type="similarity">
    <text evidence="1">Belongs to the IST1 family.</text>
</comment>
<dbReference type="GO" id="GO:0015031">
    <property type="term" value="P:protein transport"/>
    <property type="evidence" value="ECO:0007669"/>
    <property type="project" value="InterPro"/>
</dbReference>
<protein>
    <submittedName>
        <fullName evidence="3">Uncharacterized protein</fullName>
    </submittedName>
</protein>
<reference evidence="4" key="1">
    <citation type="journal article" date="2017" name="Nat. Ecol. Evol.">
        <title>Genome expansion and lineage-specific genetic innovations in the forest pathogenic fungi Armillaria.</title>
        <authorList>
            <person name="Sipos G."/>
            <person name="Prasanna A.N."/>
            <person name="Walter M.C."/>
            <person name="O'Connor E."/>
            <person name="Balint B."/>
            <person name="Krizsan K."/>
            <person name="Kiss B."/>
            <person name="Hess J."/>
            <person name="Varga T."/>
            <person name="Slot J."/>
            <person name="Riley R."/>
            <person name="Boka B."/>
            <person name="Rigling D."/>
            <person name="Barry K."/>
            <person name="Lee J."/>
            <person name="Mihaltcheva S."/>
            <person name="LaButti K."/>
            <person name="Lipzen A."/>
            <person name="Waldron R."/>
            <person name="Moloney N.M."/>
            <person name="Sperisen C."/>
            <person name="Kredics L."/>
            <person name="Vagvoelgyi C."/>
            <person name="Patrignani A."/>
            <person name="Fitzpatrick D."/>
            <person name="Nagy I."/>
            <person name="Doyle S."/>
            <person name="Anderson J.B."/>
            <person name="Grigoriev I.V."/>
            <person name="Gueldener U."/>
            <person name="Muensterkoetter M."/>
            <person name="Nagy L.G."/>
        </authorList>
    </citation>
    <scope>NUCLEOTIDE SEQUENCE [LARGE SCALE GENOMIC DNA]</scope>
    <source>
        <strain evidence="4">C18/9</strain>
    </source>
</reference>
<evidence type="ECO:0000256" key="1">
    <source>
        <dbReference type="ARBA" id="ARBA00005536"/>
    </source>
</evidence>
<evidence type="ECO:0000313" key="4">
    <source>
        <dbReference type="Proteomes" id="UP000219338"/>
    </source>
</evidence>
<dbReference type="OrthoDB" id="29853at2759"/>
<feature type="compositionally biased region" description="Polar residues" evidence="2">
    <location>
        <begin position="348"/>
        <end position="358"/>
    </location>
</feature>
<keyword evidence="4" id="KW-1185">Reference proteome</keyword>
<dbReference type="STRING" id="47428.A0A284RCA0"/>
<feature type="compositionally biased region" description="Basic and acidic residues" evidence="2">
    <location>
        <begin position="338"/>
        <end position="347"/>
    </location>
</feature>
<dbReference type="AlphaFoldDB" id="A0A284RCA0"/>
<sequence length="380" mass="41920">MSDSESDSCASSGSSILDSITRSSSNSSASSVPAVSEQHPILVELEKWEERLYENEPPCPEDLFDETVNEATRQARQQAYTAKAEAAMKDALEEYKKWWVDNAEALAFYTAATVDTKATVLALLACSGSGEPELRTLQENKGTQAKASRRDIATLIERGRIETARVKAETIINEDIHIEHLIARFGILDLNSREPDPAISEGPPIQDNIFCPPNRSQRHVPNPLPHVNCFLKYYLLELHVLRDLLMHKYGREFSIAVMENHDGRVVRKLDIAMPSPELVNAYLAEIAKAYGVSWMSPNTPSSDDNINDGSDGDVKRTAATTEPGPTLPAIPPSDIDGPDNKKSKLEDATTSVSKSQPATMEGPEDEFEALNRRFAALKKK</sequence>
<proteinExistence type="inferred from homology"/>
<accession>A0A284RCA0</accession>
<dbReference type="Gene3D" id="1.20.1260.60">
    <property type="entry name" value="Vacuolar protein sorting-associated protein Ist1"/>
    <property type="match status" value="1"/>
</dbReference>
<gene>
    <name evidence="3" type="ORF">ARMOST_09732</name>
</gene>
<feature type="compositionally biased region" description="Low complexity" evidence="2">
    <location>
        <begin position="7"/>
        <end position="36"/>
    </location>
</feature>
<dbReference type="PANTHER" id="PTHR12161">
    <property type="entry name" value="IST1 FAMILY MEMBER"/>
    <property type="match status" value="1"/>
</dbReference>
<dbReference type="OMA" id="HEVREFT"/>
<organism evidence="3 4">
    <name type="scientific">Armillaria ostoyae</name>
    <name type="common">Armillaria root rot fungus</name>
    <dbReference type="NCBI Taxonomy" id="47428"/>
    <lineage>
        <taxon>Eukaryota</taxon>
        <taxon>Fungi</taxon>
        <taxon>Dikarya</taxon>
        <taxon>Basidiomycota</taxon>
        <taxon>Agaricomycotina</taxon>
        <taxon>Agaricomycetes</taxon>
        <taxon>Agaricomycetidae</taxon>
        <taxon>Agaricales</taxon>
        <taxon>Marasmiineae</taxon>
        <taxon>Physalacriaceae</taxon>
        <taxon>Armillaria</taxon>
    </lineage>
</organism>
<dbReference type="Pfam" id="PF03398">
    <property type="entry name" value="Ist1"/>
    <property type="match status" value="2"/>
</dbReference>